<keyword evidence="3" id="KW-1185">Reference proteome</keyword>
<feature type="region of interest" description="Disordered" evidence="1">
    <location>
        <begin position="1"/>
        <end position="29"/>
    </location>
</feature>
<comment type="caution">
    <text evidence="2">The sequence shown here is derived from an EMBL/GenBank/DDBJ whole genome shotgun (WGS) entry which is preliminary data.</text>
</comment>
<accession>A0ABP9A8R1</accession>
<reference evidence="3" key="1">
    <citation type="journal article" date="2019" name="Int. J. Syst. Evol. Microbiol.">
        <title>The Global Catalogue of Microorganisms (GCM) 10K type strain sequencing project: providing services to taxonomists for standard genome sequencing and annotation.</title>
        <authorList>
            <consortium name="The Broad Institute Genomics Platform"/>
            <consortium name="The Broad Institute Genome Sequencing Center for Infectious Disease"/>
            <person name="Wu L."/>
            <person name="Ma J."/>
        </authorList>
    </citation>
    <scope>NUCLEOTIDE SEQUENCE [LARGE SCALE GENOMIC DNA]</scope>
    <source>
        <strain evidence="3">JCM 18537</strain>
    </source>
</reference>
<dbReference type="RefSeq" id="WP_345438435.1">
    <property type="nucleotide sequence ID" value="NZ_BAABKO010000003.1"/>
</dbReference>
<feature type="compositionally biased region" description="Basic and acidic residues" evidence="1">
    <location>
        <begin position="7"/>
        <end position="17"/>
    </location>
</feature>
<gene>
    <name evidence="2" type="ORF">GCM10023351_18810</name>
</gene>
<evidence type="ECO:0000313" key="3">
    <source>
        <dbReference type="Proteomes" id="UP001501645"/>
    </source>
</evidence>
<sequence length="130" mass="14001">MSKNRKIPQDHRPKASEVEAPEPAEDRADPTVTLDGVEYTVNLAALADPRTASALGLMQELADASAAGQEPDHHVVAELNLRVPALIRRLVGARGEAQALDKLAAKHGSLNIAHVVQFVYELIKEARPNS</sequence>
<evidence type="ECO:0000313" key="2">
    <source>
        <dbReference type="EMBL" id="GAA4774648.1"/>
    </source>
</evidence>
<evidence type="ECO:0000256" key="1">
    <source>
        <dbReference type="SAM" id="MobiDB-lite"/>
    </source>
</evidence>
<proteinExistence type="predicted"/>
<dbReference type="Proteomes" id="UP001501645">
    <property type="component" value="Unassembled WGS sequence"/>
</dbReference>
<organism evidence="2 3">
    <name type="scientific">Microbacterium gilvum</name>
    <dbReference type="NCBI Taxonomy" id="1336204"/>
    <lineage>
        <taxon>Bacteria</taxon>
        <taxon>Bacillati</taxon>
        <taxon>Actinomycetota</taxon>
        <taxon>Actinomycetes</taxon>
        <taxon>Micrococcales</taxon>
        <taxon>Microbacteriaceae</taxon>
        <taxon>Microbacterium</taxon>
    </lineage>
</organism>
<evidence type="ECO:0008006" key="4">
    <source>
        <dbReference type="Google" id="ProtNLM"/>
    </source>
</evidence>
<protein>
    <recommendedName>
        <fullName evidence="4">Tail assembly chaperone</fullName>
    </recommendedName>
</protein>
<dbReference type="EMBL" id="BAABKO010000003">
    <property type="protein sequence ID" value="GAA4774648.1"/>
    <property type="molecule type" value="Genomic_DNA"/>
</dbReference>
<name>A0ABP9A8R1_9MICO</name>